<dbReference type="AlphaFoldDB" id="A0A9X3YLV5"/>
<evidence type="ECO:0000313" key="2">
    <source>
        <dbReference type="EMBL" id="MDC8013580.1"/>
    </source>
</evidence>
<keyword evidence="1" id="KW-0732">Signal</keyword>
<feature type="signal peptide" evidence="1">
    <location>
        <begin position="1"/>
        <end position="18"/>
    </location>
</feature>
<reference evidence="2" key="1">
    <citation type="submission" date="2023-02" db="EMBL/GenBank/DDBJ databases">
        <title>Tahibacter soli sp. nov. isolated from soil.</title>
        <authorList>
            <person name="Baek J.H."/>
            <person name="Lee J.K."/>
            <person name="Choi D.G."/>
            <person name="Jeon C.O."/>
        </authorList>
    </citation>
    <scope>NUCLEOTIDE SEQUENCE</scope>
    <source>
        <strain evidence="2">BL</strain>
    </source>
</reference>
<protein>
    <recommendedName>
        <fullName evidence="4">Parallel beta helix pectate lyase-like protein</fullName>
    </recommendedName>
</protein>
<dbReference type="SUPFAM" id="SSF51126">
    <property type="entry name" value="Pectin lyase-like"/>
    <property type="match status" value="1"/>
</dbReference>
<feature type="chain" id="PRO_5040922139" description="Parallel beta helix pectate lyase-like protein" evidence="1">
    <location>
        <begin position="19"/>
        <end position="430"/>
    </location>
</feature>
<gene>
    <name evidence="2" type="ORF">OD750_013640</name>
</gene>
<evidence type="ECO:0008006" key="4">
    <source>
        <dbReference type="Google" id="ProtNLM"/>
    </source>
</evidence>
<organism evidence="2 3">
    <name type="scientific">Tahibacter soli</name>
    <dbReference type="NCBI Taxonomy" id="2983605"/>
    <lineage>
        <taxon>Bacteria</taxon>
        <taxon>Pseudomonadati</taxon>
        <taxon>Pseudomonadota</taxon>
        <taxon>Gammaproteobacteria</taxon>
        <taxon>Lysobacterales</taxon>
        <taxon>Rhodanobacteraceae</taxon>
        <taxon>Tahibacter</taxon>
    </lineage>
</organism>
<comment type="caution">
    <text evidence="2">The sequence shown here is derived from an EMBL/GenBank/DDBJ whole genome shotgun (WGS) entry which is preliminary data.</text>
</comment>
<dbReference type="InterPro" id="IPR011050">
    <property type="entry name" value="Pectin_lyase_fold/virulence"/>
</dbReference>
<accession>A0A9X3YLV5</accession>
<dbReference type="EMBL" id="JAOVZO020000017">
    <property type="protein sequence ID" value="MDC8013580.1"/>
    <property type="molecule type" value="Genomic_DNA"/>
</dbReference>
<evidence type="ECO:0000313" key="3">
    <source>
        <dbReference type="Proteomes" id="UP001139971"/>
    </source>
</evidence>
<evidence type="ECO:0000256" key="1">
    <source>
        <dbReference type="SAM" id="SignalP"/>
    </source>
</evidence>
<name>A0A9X3YLV5_9GAMM</name>
<dbReference type="RefSeq" id="WP_263545786.1">
    <property type="nucleotide sequence ID" value="NZ_JAOVZO020000017.1"/>
</dbReference>
<dbReference type="Proteomes" id="UP001139971">
    <property type="component" value="Unassembled WGS sequence"/>
</dbReference>
<keyword evidence="3" id="KW-1185">Reference proteome</keyword>
<sequence length="430" mass="44486">MRHIGFLAIALACGGANAATYVVDSTADTCTLADRCLRRAVALANADAATDTIVFDIPGDPAQPRRIVLGSELKITQPVVIDGYTQPGSSANTLGEGTNAQIRIVIDAGGGDRHALYVTRGPTEIRGVSLVNSATGSGLYIDREAAEVNLRGSFVGVEPDGVTAKPNRWGVTVAGEFNVIGGTTATDRNLVSGNTWSGVLLYGERSIRNAVVGNLIGTDRNAAPVLGNGWDGVQVTNARLSRIGGYSRALQNVIAGNGKGGVYLISNTPPGIEYLEVVSRIYGNGVNYAAVESDCSLTNDPGDADAGANECLNHPTIERATVVNGELVIEGAFDSAPNRPGRVALYGNTRACTSPRGGETGHFLGYADIATDAGGHAPLRFVTSEVAPGYSSVTAIAGVGQEDLFVDATSRVSPCVAVAYADRIFANGFQ</sequence>
<proteinExistence type="predicted"/>